<evidence type="ECO:0000259" key="5">
    <source>
        <dbReference type="PROSITE" id="PS51706"/>
    </source>
</evidence>
<accession>A0A8H7XTW7</accession>
<evidence type="ECO:0000256" key="3">
    <source>
        <dbReference type="ARBA" id="ARBA00022842"/>
    </source>
</evidence>
<dbReference type="AlphaFoldDB" id="A0A8H7XTW7"/>
<dbReference type="GO" id="GO:0005739">
    <property type="term" value="C:mitochondrion"/>
    <property type="evidence" value="ECO:0007669"/>
    <property type="project" value="TreeGrafter"/>
</dbReference>
<evidence type="ECO:0000256" key="1">
    <source>
        <dbReference type="ARBA" id="ARBA00022723"/>
    </source>
</evidence>
<proteinExistence type="predicted"/>
<keyword evidence="2" id="KW-0547">Nucleotide-binding</keyword>
<dbReference type="Pfam" id="PF01926">
    <property type="entry name" value="MMR_HSR1"/>
    <property type="match status" value="1"/>
</dbReference>
<dbReference type="InterPro" id="IPR030393">
    <property type="entry name" value="G_ENGB_dom"/>
</dbReference>
<keyword evidence="1" id="KW-0479">Metal-binding</keyword>
<feature type="domain" description="EngB-type G" evidence="5">
    <location>
        <begin position="54"/>
        <end position="237"/>
    </location>
</feature>
<protein>
    <recommendedName>
        <fullName evidence="5">EngB-type G domain-containing protein</fullName>
    </recommendedName>
</protein>
<dbReference type="InterPro" id="IPR027417">
    <property type="entry name" value="P-loop_NTPase"/>
</dbReference>
<dbReference type="PROSITE" id="PS51706">
    <property type="entry name" value="G_ENGB"/>
    <property type="match status" value="1"/>
</dbReference>
<dbReference type="EMBL" id="JAFIQS010000008">
    <property type="protein sequence ID" value="KAG5166782.1"/>
    <property type="molecule type" value="Genomic_DNA"/>
</dbReference>
<dbReference type="SUPFAM" id="SSF52540">
    <property type="entry name" value="P-loop containing nucleoside triphosphate hydrolases"/>
    <property type="match status" value="1"/>
</dbReference>
<dbReference type="Gene3D" id="3.40.50.300">
    <property type="entry name" value="P-loop containing nucleotide triphosphate hydrolases"/>
    <property type="match status" value="1"/>
</dbReference>
<reference evidence="6" key="1">
    <citation type="submission" date="2021-02" db="EMBL/GenBank/DDBJ databases">
        <title>Psilocybe cubensis genome.</title>
        <authorList>
            <person name="Mckernan K.J."/>
            <person name="Crawford S."/>
            <person name="Trippe A."/>
            <person name="Kane L.T."/>
            <person name="Mclaughlin S."/>
        </authorList>
    </citation>
    <scope>NUCLEOTIDE SEQUENCE [LARGE SCALE GENOMIC DNA]</scope>
    <source>
        <strain evidence="6">MGC-MH-2018</strain>
    </source>
</reference>
<dbReference type="CDD" id="cd01876">
    <property type="entry name" value="YihA_EngB"/>
    <property type="match status" value="1"/>
</dbReference>
<dbReference type="InterPro" id="IPR052279">
    <property type="entry name" value="EngB_GTPase"/>
</dbReference>
<evidence type="ECO:0000256" key="4">
    <source>
        <dbReference type="ARBA" id="ARBA00023134"/>
    </source>
</evidence>
<organism evidence="6">
    <name type="scientific">Psilocybe cubensis</name>
    <name type="common">Psychedelic mushroom</name>
    <name type="synonym">Stropharia cubensis</name>
    <dbReference type="NCBI Taxonomy" id="181762"/>
    <lineage>
        <taxon>Eukaryota</taxon>
        <taxon>Fungi</taxon>
        <taxon>Dikarya</taxon>
        <taxon>Basidiomycota</taxon>
        <taxon>Agaricomycotina</taxon>
        <taxon>Agaricomycetes</taxon>
        <taxon>Agaricomycetidae</taxon>
        <taxon>Agaricales</taxon>
        <taxon>Agaricineae</taxon>
        <taxon>Strophariaceae</taxon>
        <taxon>Psilocybe</taxon>
    </lineage>
</organism>
<dbReference type="GO" id="GO:0046872">
    <property type="term" value="F:metal ion binding"/>
    <property type="evidence" value="ECO:0007669"/>
    <property type="project" value="UniProtKB-KW"/>
</dbReference>
<evidence type="ECO:0000256" key="2">
    <source>
        <dbReference type="ARBA" id="ARBA00022741"/>
    </source>
</evidence>
<comment type="caution">
    <text evidence="6">The sequence shown here is derived from an EMBL/GenBank/DDBJ whole genome shotgun (WGS) entry which is preliminary data.</text>
</comment>
<dbReference type="InterPro" id="IPR006073">
    <property type="entry name" value="GTP-bd"/>
</dbReference>
<dbReference type="GO" id="GO:0005525">
    <property type="term" value="F:GTP binding"/>
    <property type="evidence" value="ECO:0007669"/>
    <property type="project" value="UniProtKB-KW"/>
</dbReference>
<sequence length="237" mass="25598">MSSLLKASSILEPSIYTTISKNLYSTKRNIWANAQTAEFVASANSISTIPKSTGLPEIVVTGRANVGKSTLLNCILGRKSLVNTSKKAGHTKALNLFRVGAEPGKLILVDAPGYGTRGRVEWGELFKHYIQNRPELKRVYILFNAKHGLNETDKLMLAALSSSLLSERGAQAFTLQSIITKADTVPTAKLQGTISNMKKDIWDAAPLCLPPIITSAEMSPPFGINQVRQSIAEACGL</sequence>
<name>A0A8H7XTW7_PSICU</name>
<evidence type="ECO:0000313" key="6">
    <source>
        <dbReference type="EMBL" id="KAG5166782.1"/>
    </source>
</evidence>
<dbReference type="PANTHER" id="PTHR46498">
    <property type="entry name" value="GTP-BINDING PROTEIN 8"/>
    <property type="match status" value="1"/>
</dbReference>
<keyword evidence="4" id="KW-0342">GTP-binding</keyword>
<dbReference type="PANTHER" id="PTHR46498:SF1">
    <property type="entry name" value="GTP-BINDING PROTEIN 8"/>
    <property type="match status" value="1"/>
</dbReference>
<keyword evidence="3" id="KW-0460">Magnesium</keyword>
<dbReference type="OrthoDB" id="391988at2759"/>
<gene>
    <name evidence="6" type="ORF">JR316_008872</name>
</gene>